<evidence type="ECO:0000313" key="2">
    <source>
        <dbReference type="Proteomes" id="UP000735302"/>
    </source>
</evidence>
<protein>
    <submittedName>
        <fullName evidence="1">Uncharacterized protein</fullName>
    </submittedName>
</protein>
<dbReference type="AlphaFoldDB" id="A0AAV4E156"/>
<reference evidence="1 2" key="1">
    <citation type="journal article" date="2021" name="Elife">
        <title>Chloroplast acquisition without the gene transfer in kleptoplastic sea slugs, Plakobranchus ocellatus.</title>
        <authorList>
            <person name="Maeda T."/>
            <person name="Takahashi S."/>
            <person name="Yoshida T."/>
            <person name="Shimamura S."/>
            <person name="Takaki Y."/>
            <person name="Nagai Y."/>
            <person name="Toyoda A."/>
            <person name="Suzuki Y."/>
            <person name="Arimoto A."/>
            <person name="Ishii H."/>
            <person name="Satoh N."/>
            <person name="Nishiyama T."/>
            <person name="Hasebe M."/>
            <person name="Maruyama T."/>
            <person name="Minagawa J."/>
            <person name="Obokata J."/>
            <person name="Shigenobu S."/>
        </authorList>
    </citation>
    <scope>NUCLEOTIDE SEQUENCE [LARGE SCALE GENOMIC DNA]</scope>
</reference>
<comment type="caution">
    <text evidence="1">The sequence shown here is derived from an EMBL/GenBank/DDBJ whole genome shotgun (WGS) entry which is preliminary data.</text>
</comment>
<dbReference type="EMBL" id="BLXT01008584">
    <property type="protein sequence ID" value="GFO50140.1"/>
    <property type="molecule type" value="Genomic_DNA"/>
</dbReference>
<gene>
    <name evidence="1" type="ORF">PoB_007664500</name>
</gene>
<name>A0AAV4E156_9GAST</name>
<accession>A0AAV4E156</accession>
<organism evidence="1 2">
    <name type="scientific">Plakobranchus ocellatus</name>
    <dbReference type="NCBI Taxonomy" id="259542"/>
    <lineage>
        <taxon>Eukaryota</taxon>
        <taxon>Metazoa</taxon>
        <taxon>Spiralia</taxon>
        <taxon>Lophotrochozoa</taxon>
        <taxon>Mollusca</taxon>
        <taxon>Gastropoda</taxon>
        <taxon>Heterobranchia</taxon>
        <taxon>Euthyneura</taxon>
        <taxon>Panpulmonata</taxon>
        <taxon>Sacoglossa</taxon>
        <taxon>Placobranchoidea</taxon>
        <taxon>Plakobranchidae</taxon>
        <taxon>Plakobranchus</taxon>
    </lineage>
</organism>
<sequence>MGLNPIISADSRVIYLTMMPPICQETCSYFSHEEKGACSHRMRDVSLYSAKSLTHRVKGIYPLDKSCHSCYFVPQPNPLGCIIDTPLRTIQALSLIGMLQATGCFHRPLECE</sequence>
<evidence type="ECO:0000313" key="1">
    <source>
        <dbReference type="EMBL" id="GFO50140.1"/>
    </source>
</evidence>
<keyword evidence="2" id="KW-1185">Reference proteome</keyword>
<dbReference type="Proteomes" id="UP000735302">
    <property type="component" value="Unassembled WGS sequence"/>
</dbReference>
<proteinExistence type="predicted"/>